<keyword evidence="3" id="KW-0808">Transferase</keyword>
<reference evidence="3" key="1">
    <citation type="submission" date="2021-09" db="EMBL/GenBank/DDBJ databases">
        <title>A high-quality genome of the endoparasitic fungus Hirsutella rhossiliensis with a comparison of Hirsutella genomes reveals transposable elements contributing to genome size variation.</title>
        <authorList>
            <person name="Lin R."/>
            <person name="Jiao Y."/>
            <person name="Sun X."/>
            <person name="Ling J."/>
            <person name="Xie B."/>
            <person name="Cheng X."/>
        </authorList>
    </citation>
    <scope>NUCLEOTIDE SEQUENCE</scope>
    <source>
        <strain evidence="3">HR02</strain>
    </source>
</reference>
<dbReference type="PANTHER" id="PTHR38248">
    <property type="entry name" value="FUNK1 6"/>
    <property type="match status" value="1"/>
</dbReference>
<feature type="domain" description="Fungal-type protein kinase" evidence="2">
    <location>
        <begin position="266"/>
        <end position="402"/>
    </location>
</feature>
<dbReference type="GO" id="GO:0016301">
    <property type="term" value="F:kinase activity"/>
    <property type="evidence" value="ECO:0007669"/>
    <property type="project" value="UniProtKB-KW"/>
</dbReference>
<feature type="region of interest" description="Disordered" evidence="1">
    <location>
        <begin position="318"/>
        <end position="350"/>
    </location>
</feature>
<evidence type="ECO:0000256" key="1">
    <source>
        <dbReference type="SAM" id="MobiDB-lite"/>
    </source>
</evidence>
<protein>
    <submittedName>
        <fullName evidence="3">Serine threonine-protein kinase</fullName>
    </submittedName>
</protein>
<dbReference type="Pfam" id="PF17667">
    <property type="entry name" value="Pkinase_fungal"/>
    <property type="match status" value="1"/>
</dbReference>
<evidence type="ECO:0000313" key="4">
    <source>
        <dbReference type="Proteomes" id="UP000824596"/>
    </source>
</evidence>
<dbReference type="InterPro" id="IPR040976">
    <property type="entry name" value="Pkinase_fungal"/>
</dbReference>
<comment type="caution">
    <text evidence="3">The sequence shown here is derived from an EMBL/GenBank/DDBJ whole genome shotgun (WGS) entry which is preliminary data.</text>
</comment>
<dbReference type="OrthoDB" id="5584477at2759"/>
<keyword evidence="4" id="KW-1185">Reference proteome</keyword>
<dbReference type="RefSeq" id="XP_044720182.1">
    <property type="nucleotide sequence ID" value="XM_044865242.1"/>
</dbReference>
<dbReference type="Proteomes" id="UP000824596">
    <property type="component" value="Unassembled WGS sequence"/>
</dbReference>
<organism evidence="3 4">
    <name type="scientific">Hirsutella rhossiliensis</name>
    <dbReference type="NCBI Taxonomy" id="111463"/>
    <lineage>
        <taxon>Eukaryota</taxon>
        <taxon>Fungi</taxon>
        <taxon>Dikarya</taxon>
        <taxon>Ascomycota</taxon>
        <taxon>Pezizomycotina</taxon>
        <taxon>Sordariomycetes</taxon>
        <taxon>Hypocreomycetidae</taxon>
        <taxon>Hypocreales</taxon>
        <taxon>Ophiocordycipitaceae</taxon>
        <taxon>Hirsutella</taxon>
    </lineage>
</organism>
<dbReference type="EMBL" id="JAIZPD010000006">
    <property type="protein sequence ID" value="KAH0962669.1"/>
    <property type="molecule type" value="Genomic_DNA"/>
</dbReference>
<gene>
    <name evidence="3" type="ORF">HRG_06771</name>
</gene>
<proteinExistence type="predicted"/>
<name>A0A9P8MYF4_9HYPO</name>
<evidence type="ECO:0000313" key="3">
    <source>
        <dbReference type="EMBL" id="KAH0962669.1"/>
    </source>
</evidence>
<dbReference type="PANTHER" id="PTHR38248:SF2">
    <property type="entry name" value="FUNK1 11"/>
    <property type="match status" value="1"/>
</dbReference>
<keyword evidence="3" id="KW-0418">Kinase</keyword>
<sequence length="414" mass="45979">MFDFDRIKPLVKSALADIPDDILIWIHVYRAVTESTPPPRPISSSIQQTPWSQNTSGFVNSSEFRQNVDPILKLELERLYVGLPKFHQTFFADVPDLDMVSEAVFRRCIEGDNPLFKEGWSGWPAGARENDVLSWFGSLIPKLEAFASNRTPTPAPRRKLLAQPRTPLQGSTGKRSLDIGFVNSDITYKPDSEDSRYRWSHILVAGELKSNPKADTSSIAWIDLASVPPALLVEQQRVGKPIGKKTLDAARYQGLLAVHGPRRRGILEEATEKGVINIARYYHHETVRVHGIGHHQSHELSTRTCDVAGGGASIVSRKQLSSGAGVKRPSSETDAALPPSKRSVSTSPVKASVKALSNRVHRRVILRDYGKPIYNASSPVALLAALEELHKGHQSLYKAGFLRERHLHQQSHDQ</sequence>
<evidence type="ECO:0000259" key="2">
    <source>
        <dbReference type="Pfam" id="PF17667"/>
    </source>
</evidence>
<accession>A0A9P8MYF4</accession>
<dbReference type="GeneID" id="68355900"/>
<dbReference type="AlphaFoldDB" id="A0A9P8MYF4"/>